<dbReference type="EMBL" id="JAIQCV010000004">
    <property type="protein sequence ID" value="KAH1108476.1"/>
    <property type="molecule type" value="Genomic_DNA"/>
</dbReference>
<dbReference type="Proteomes" id="UP000828251">
    <property type="component" value="Unassembled WGS sequence"/>
</dbReference>
<proteinExistence type="predicted"/>
<evidence type="ECO:0000313" key="2">
    <source>
        <dbReference type="Proteomes" id="UP000828251"/>
    </source>
</evidence>
<accession>A0A9D3W3Y5</accession>
<protein>
    <submittedName>
        <fullName evidence="1">Uncharacterized protein</fullName>
    </submittedName>
</protein>
<reference evidence="1 2" key="1">
    <citation type="journal article" date="2021" name="Plant Biotechnol. J.">
        <title>Multi-omics assisted identification of the key and species-specific regulatory components of drought-tolerant mechanisms in Gossypium stocksii.</title>
        <authorList>
            <person name="Yu D."/>
            <person name="Ke L."/>
            <person name="Zhang D."/>
            <person name="Wu Y."/>
            <person name="Sun Y."/>
            <person name="Mei J."/>
            <person name="Sun J."/>
            <person name="Sun Y."/>
        </authorList>
    </citation>
    <scope>NUCLEOTIDE SEQUENCE [LARGE SCALE GENOMIC DNA]</scope>
    <source>
        <strain evidence="2">cv. E1</strain>
        <tissue evidence="1">Leaf</tissue>
    </source>
</reference>
<evidence type="ECO:0000313" key="1">
    <source>
        <dbReference type="EMBL" id="KAH1108476.1"/>
    </source>
</evidence>
<keyword evidence="2" id="KW-1185">Reference proteome</keyword>
<sequence>MGDFSWTRVWVTCGERGLFYKPLGHIQTEIVAFPWSVQAGFVTWVRDLALLSSCGSLHAQSFGGAYPGYGKVTRILSRAEANFVPCTTEYEEMLQALYARGIEIPNFVYEFSILKGSYRLSDTSDGSFLIPFHVLEARFHLHLNLFFFHLLNDYQISLGPICNLRSDFEEMTSISREINEVMEATKTMNLRATLRDQRKTRRTGVSAVNVVITSEENMDSDRLERRCKKRVNHAKTSTMMVMPLLHLSRAHKVRLAKNLNSKKLWDIESKWRAPVLETVKRKLCTDESSESSHESELLTLNSSLQSFLVEASMISLGLEERIGKTEVVERELESNLKVFDE</sequence>
<name>A0A9D3W3Y5_9ROSI</name>
<organism evidence="1 2">
    <name type="scientific">Gossypium stocksii</name>
    <dbReference type="NCBI Taxonomy" id="47602"/>
    <lineage>
        <taxon>Eukaryota</taxon>
        <taxon>Viridiplantae</taxon>
        <taxon>Streptophyta</taxon>
        <taxon>Embryophyta</taxon>
        <taxon>Tracheophyta</taxon>
        <taxon>Spermatophyta</taxon>
        <taxon>Magnoliopsida</taxon>
        <taxon>eudicotyledons</taxon>
        <taxon>Gunneridae</taxon>
        <taxon>Pentapetalae</taxon>
        <taxon>rosids</taxon>
        <taxon>malvids</taxon>
        <taxon>Malvales</taxon>
        <taxon>Malvaceae</taxon>
        <taxon>Malvoideae</taxon>
        <taxon>Gossypium</taxon>
    </lineage>
</organism>
<comment type="caution">
    <text evidence="1">The sequence shown here is derived from an EMBL/GenBank/DDBJ whole genome shotgun (WGS) entry which is preliminary data.</text>
</comment>
<gene>
    <name evidence="1" type="ORF">J1N35_012244</name>
</gene>
<dbReference type="AlphaFoldDB" id="A0A9D3W3Y5"/>